<keyword evidence="3" id="KW-1185">Reference proteome</keyword>
<keyword evidence="1" id="KW-1133">Transmembrane helix</keyword>
<dbReference type="PANTHER" id="PTHR41913:SF1">
    <property type="entry name" value="DUF1684 DOMAIN-CONTAINING PROTEIN"/>
    <property type="match status" value="1"/>
</dbReference>
<evidence type="ECO:0008006" key="4">
    <source>
        <dbReference type="Google" id="ProtNLM"/>
    </source>
</evidence>
<proteinExistence type="predicted"/>
<dbReference type="OrthoDB" id="5493262at2"/>
<dbReference type="PANTHER" id="PTHR41913">
    <property type="entry name" value="DUF1684 DOMAIN-CONTAINING PROTEIN"/>
    <property type="match status" value="1"/>
</dbReference>
<keyword evidence="1" id="KW-0812">Transmembrane</keyword>
<dbReference type="AlphaFoldDB" id="A0A1I0NR27"/>
<dbReference type="EMBL" id="FOIR01000001">
    <property type="protein sequence ID" value="SEW03821.1"/>
    <property type="molecule type" value="Genomic_DNA"/>
</dbReference>
<dbReference type="Pfam" id="PF07920">
    <property type="entry name" value="DUF1684"/>
    <property type="match status" value="1"/>
</dbReference>
<dbReference type="STRING" id="1267423.SAMN05216290_1388"/>
<sequence>MKRSTIFGILVVALIGVTILNFLTIGESTEDYIERIETNRKDRNGQMLSSSSPLKEEDKQSFTGLNYYPVDEKYKVTAKLEMLGARQPIFIESTTGEQLKYIPFAYATFTLEGKPQKLLLYQDWEETDPNRLSLMFADETSADETYGGGRYLDVTYRNTNSVVIDFNTAYNPYCHFNDEYSCPIPPRENLMNIPVSAGEKLYKTEH</sequence>
<reference evidence="3" key="1">
    <citation type="submission" date="2016-10" db="EMBL/GenBank/DDBJ databases">
        <authorList>
            <person name="Varghese N."/>
            <person name="Submissions S."/>
        </authorList>
    </citation>
    <scope>NUCLEOTIDE SEQUENCE [LARGE SCALE GENOMIC DNA]</scope>
    <source>
        <strain evidence="3">CGMCC 1.12402</strain>
    </source>
</reference>
<dbReference type="Proteomes" id="UP000199437">
    <property type="component" value="Unassembled WGS sequence"/>
</dbReference>
<evidence type="ECO:0000313" key="3">
    <source>
        <dbReference type="Proteomes" id="UP000199437"/>
    </source>
</evidence>
<organism evidence="2 3">
    <name type="scientific">Roseivirga pacifica</name>
    <dbReference type="NCBI Taxonomy" id="1267423"/>
    <lineage>
        <taxon>Bacteria</taxon>
        <taxon>Pseudomonadati</taxon>
        <taxon>Bacteroidota</taxon>
        <taxon>Cytophagia</taxon>
        <taxon>Cytophagales</taxon>
        <taxon>Roseivirgaceae</taxon>
        <taxon>Roseivirga</taxon>
    </lineage>
</organism>
<dbReference type="RefSeq" id="WP_090257773.1">
    <property type="nucleotide sequence ID" value="NZ_FOIR01000001.1"/>
</dbReference>
<accession>A0A1I0NR27</accession>
<gene>
    <name evidence="2" type="ORF">SAMN05216290_1388</name>
</gene>
<protein>
    <recommendedName>
        <fullName evidence="4">DUF1684 domain-containing protein</fullName>
    </recommendedName>
</protein>
<name>A0A1I0NR27_9BACT</name>
<evidence type="ECO:0000256" key="1">
    <source>
        <dbReference type="SAM" id="Phobius"/>
    </source>
</evidence>
<feature type="transmembrane region" description="Helical" evidence="1">
    <location>
        <begin position="6"/>
        <end position="25"/>
    </location>
</feature>
<keyword evidence="1" id="KW-0472">Membrane</keyword>
<evidence type="ECO:0000313" key="2">
    <source>
        <dbReference type="EMBL" id="SEW03821.1"/>
    </source>
</evidence>
<dbReference type="InterPro" id="IPR012467">
    <property type="entry name" value="DUF1684"/>
</dbReference>
<dbReference type="GeneID" id="99986114"/>